<evidence type="ECO:0000313" key="1">
    <source>
        <dbReference type="EMBL" id="KAJ7557972.1"/>
    </source>
</evidence>
<reference evidence="2" key="1">
    <citation type="journal article" date="2024" name="Proc. Natl. Acad. Sci. U.S.A.">
        <title>Extraordinary preservation of gene collinearity over three hundred million years revealed in homosporous lycophytes.</title>
        <authorList>
            <person name="Li C."/>
            <person name="Wickell D."/>
            <person name="Kuo L.Y."/>
            <person name="Chen X."/>
            <person name="Nie B."/>
            <person name="Liao X."/>
            <person name="Peng D."/>
            <person name="Ji J."/>
            <person name="Jenkins J."/>
            <person name="Williams M."/>
            <person name="Shu S."/>
            <person name="Plott C."/>
            <person name="Barry K."/>
            <person name="Rajasekar S."/>
            <person name="Grimwood J."/>
            <person name="Han X."/>
            <person name="Sun S."/>
            <person name="Hou Z."/>
            <person name="He W."/>
            <person name="Dai G."/>
            <person name="Sun C."/>
            <person name="Schmutz J."/>
            <person name="Leebens-Mack J.H."/>
            <person name="Li F.W."/>
            <person name="Wang L."/>
        </authorList>
    </citation>
    <scope>NUCLEOTIDE SEQUENCE [LARGE SCALE GENOMIC DNA]</scope>
    <source>
        <strain evidence="2">cv. PW_Plant_1</strain>
    </source>
</reference>
<evidence type="ECO:0000313" key="2">
    <source>
        <dbReference type="Proteomes" id="UP001162992"/>
    </source>
</evidence>
<comment type="caution">
    <text evidence="1">The sequence shown here is derived from an EMBL/GenBank/DDBJ whole genome shotgun (WGS) entry which is preliminary data.</text>
</comment>
<protein>
    <submittedName>
        <fullName evidence="1">Uncharacterized protein</fullName>
    </submittedName>
</protein>
<accession>A0ACC2DVE1</accession>
<proteinExistence type="predicted"/>
<dbReference type="Proteomes" id="UP001162992">
    <property type="component" value="Chromosome 4"/>
</dbReference>
<gene>
    <name evidence="1" type="ORF">O6H91_04G019100</name>
</gene>
<name>A0ACC2DVE1_DIPCM</name>
<sequence>MLKLEANGNNSLEMETHLTVKQSRWLQENLRDVDDRVKTMLELIEGDADSFAQRAENYYQKRPQLVKEVEGFHRAYRSLAATLIGNMHQNSPKDLQIQSGVSLDSPRIIPFGKQLQFKNRSTSGTLKDSGSLQGDRNSQDNDDASESDYSAEGSHLSDLKAKTSPPSAEHEESSASTSDLEYEHATQQTGKLPQALLDLKAENIDLVEESKRLAEECDAAKKLVVDLQQEISRLQESNNLLIDKTTLLNHRCEKLEEEVSGLLNIKMADENEVIAGEENVKRLEAEIQLLQETHVQNEKNIFAGAEKLHLLEEDFHRLEKEKVNIENQLRESAEKEKASMAALRFMKGELLCCLKKNKKLQEDLANFVSHKITANISLINKDAEILKLNKDIQDLKTMLSAIHEKVSYLQEDNNKQKILLADISEEKRNAIRQLCFSIEMINERNSRLEQIISLYKRKFDEFNSVIHRSGWKSVFTNH</sequence>
<keyword evidence="2" id="KW-1185">Reference proteome</keyword>
<dbReference type="EMBL" id="CM055095">
    <property type="protein sequence ID" value="KAJ7557972.1"/>
    <property type="molecule type" value="Genomic_DNA"/>
</dbReference>
<organism evidence="1 2">
    <name type="scientific">Diphasiastrum complanatum</name>
    <name type="common">Issler's clubmoss</name>
    <name type="synonym">Lycopodium complanatum</name>
    <dbReference type="NCBI Taxonomy" id="34168"/>
    <lineage>
        <taxon>Eukaryota</taxon>
        <taxon>Viridiplantae</taxon>
        <taxon>Streptophyta</taxon>
        <taxon>Embryophyta</taxon>
        <taxon>Tracheophyta</taxon>
        <taxon>Lycopodiopsida</taxon>
        <taxon>Lycopodiales</taxon>
        <taxon>Lycopodiaceae</taxon>
        <taxon>Lycopodioideae</taxon>
        <taxon>Diphasiastrum</taxon>
    </lineage>
</organism>